<keyword evidence="2" id="KW-1185">Reference proteome</keyword>
<reference evidence="1" key="1">
    <citation type="journal article" date="2023" name="Insect Mol. Biol.">
        <title>Genome sequencing provides insights into the evolution of gene families encoding plant cell wall-degrading enzymes in longhorned beetles.</title>
        <authorList>
            <person name="Shin N.R."/>
            <person name="Okamura Y."/>
            <person name="Kirsch R."/>
            <person name="Pauchet Y."/>
        </authorList>
    </citation>
    <scope>NUCLEOTIDE SEQUENCE</scope>
    <source>
        <strain evidence="1">AMC_N1</strain>
    </source>
</reference>
<name>A0AAV8YF38_9CUCU</name>
<dbReference type="PANTHER" id="PTHR21678">
    <property type="entry name" value="GROWTH INHIBITION AND DIFFERENTIATION RELATED PROTEIN 88"/>
    <property type="match status" value="1"/>
</dbReference>
<dbReference type="Gene3D" id="3.30.70.330">
    <property type="match status" value="1"/>
</dbReference>
<gene>
    <name evidence="1" type="ORF">NQ318_021197</name>
</gene>
<evidence type="ECO:0000313" key="2">
    <source>
        <dbReference type="Proteomes" id="UP001162162"/>
    </source>
</evidence>
<dbReference type="PANTHER" id="PTHR21678:SF0">
    <property type="entry name" value="C3H1-TYPE DOMAIN-CONTAINING PROTEIN"/>
    <property type="match status" value="1"/>
</dbReference>
<dbReference type="Proteomes" id="UP001162162">
    <property type="component" value="Unassembled WGS sequence"/>
</dbReference>
<evidence type="ECO:0000313" key="1">
    <source>
        <dbReference type="EMBL" id="KAJ8950337.1"/>
    </source>
</evidence>
<proteinExistence type="predicted"/>
<dbReference type="EMBL" id="JAPWTK010000102">
    <property type="protein sequence ID" value="KAJ8950337.1"/>
    <property type="molecule type" value="Genomic_DNA"/>
</dbReference>
<accession>A0AAV8YF38</accession>
<sequence>MTYIFNVQVMNEETYAMDENCDVNCPSIDEILNKLSTKFNRIFYDREFVCCVNEDFQVVLKNKNKCCVVVFPVLGPSYLKAVRYQAKIFDLAVFTLGSSKTRSIAVCQKEFLKKKTSELSDTVLETKLPLVRNYCCEVTEHYDSSNFRTFNVLWNKSQYSFSETDVVVDLSVINCGHSFVINKNEEYYLYNCKEDHSILECYWDKKTNEILDSQNSKQRIKENGTGLIKSSGVIVLEPELKIEAVEKNNVKNSNSNLSVPANNVIQNSNGGNKIIQSPKKSNEHEQEKEIMRKTKEHINRKTRPIIKYVDDINNTLKIDKCDDVNNWEDLFDDNGQLQEELFKEITHKVGTDVTILKAKEDYSDYSEYVTKQSEELEHMVELYDFPSTLETHDIIQAFSDINSDAMYVKWVDDTHAILVLGSLKQGITQRAMEIDSPLIKVRPMTAASGMSLATAYKHDLRPAMKRPQTNLQTARRLITTHLGTKSKISREQTTKERNDLKAAREMKKLLKKNEHDAWEGNLRSSAS</sequence>
<protein>
    <submittedName>
        <fullName evidence="1">Uncharacterized protein</fullName>
    </submittedName>
</protein>
<dbReference type="InterPro" id="IPR039884">
    <property type="entry name" value="R3HC1/R3HCL"/>
</dbReference>
<dbReference type="AlphaFoldDB" id="A0AAV8YF38"/>
<comment type="caution">
    <text evidence="1">The sequence shown here is derived from an EMBL/GenBank/DDBJ whole genome shotgun (WGS) entry which is preliminary data.</text>
</comment>
<organism evidence="1 2">
    <name type="scientific">Aromia moschata</name>
    <dbReference type="NCBI Taxonomy" id="1265417"/>
    <lineage>
        <taxon>Eukaryota</taxon>
        <taxon>Metazoa</taxon>
        <taxon>Ecdysozoa</taxon>
        <taxon>Arthropoda</taxon>
        <taxon>Hexapoda</taxon>
        <taxon>Insecta</taxon>
        <taxon>Pterygota</taxon>
        <taxon>Neoptera</taxon>
        <taxon>Endopterygota</taxon>
        <taxon>Coleoptera</taxon>
        <taxon>Polyphaga</taxon>
        <taxon>Cucujiformia</taxon>
        <taxon>Chrysomeloidea</taxon>
        <taxon>Cerambycidae</taxon>
        <taxon>Cerambycinae</taxon>
        <taxon>Callichromatini</taxon>
        <taxon>Aromia</taxon>
    </lineage>
</organism>
<dbReference type="InterPro" id="IPR012677">
    <property type="entry name" value="Nucleotide-bd_a/b_plait_sf"/>
</dbReference>